<feature type="region of interest" description="Disordered" evidence="2">
    <location>
        <begin position="275"/>
        <end position="301"/>
    </location>
</feature>
<gene>
    <name evidence="4" type="ORF">SAMN00017405_1543</name>
</gene>
<dbReference type="RefSeq" id="WP_084054391.1">
    <property type="nucleotide sequence ID" value="NZ_FWWT01000023.1"/>
</dbReference>
<feature type="domain" description="DnaB/C C-terminal" evidence="3">
    <location>
        <begin position="213"/>
        <end position="275"/>
    </location>
</feature>
<dbReference type="Pfam" id="PF07261">
    <property type="entry name" value="DnaB_2"/>
    <property type="match status" value="1"/>
</dbReference>
<dbReference type="AlphaFoldDB" id="A0A1W1VTM3"/>
<dbReference type="InterPro" id="IPR006343">
    <property type="entry name" value="DnaB/C_C"/>
</dbReference>
<dbReference type="SUPFAM" id="SSF158499">
    <property type="entry name" value="DnaD domain-like"/>
    <property type="match status" value="1"/>
</dbReference>
<evidence type="ECO:0000313" key="5">
    <source>
        <dbReference type="Proteomes" id="UP000192731"/>
    </source>
</evidence>
<dbReference type="STRING" id="656914.SAMN00017405_1543"/>
<evidence type="ECO:0000313" key="4">
    <source>
        <dbReference type="EMBL" id="SMB96451.1"/>
    </source>
</evidence>
<dbReference type="Proteomes" id="UP000192731">
    <property type="component" value="Unassembled WGS sequence"/>
</dbReference>
<organism evidence="4 5">
    <name type="scientific">Desulfonispora thiosulfatigenes DSM 11270</name>
    <dbReference type="NCBI Taxonomy" id="656914"/>
    <lineage>
        <taxon>Bacteria</taxon>
        <taxon>Bacillati</taxon>
        <taxon>Bacillota</taxon>
        <taxon>Clostridia</taxon>
        <taxon>Eubacteriales</taxon>
        <taxon>Peptococcaceae</taxon>
        <taxon>Desulfonispora</taxon>
    </lineage>
</organism>
<feature type="compositionally biased region" description="Basic and acidic residues" evidence="2">
    <location>
        <begin position="275"/>
        <end position="298"/>
    </location>
</feature>
<evidence type="ECO:0000256" key="1">
    <source>
        <dbReference type="ARBA" id="ARBA00093462"/>
    </source>
</evidence>
<evidence type="ECO:0000259" key="3">
    <source>
        <dbReference type="Pfam" id="PF07261"/>
    </source>
</evidence>
<dbReference type="NCBIfam" id="TIGR01446">
    <property type="entry name" value="DnaD_dom"/>
    <property type="match status" value="1"/>
</dbReference>
<dbReference type="EMBL" id="FWWT01000023">
    <property type="protein sequence ID" value="SMB96451.1"/>
    <property type="molecule type" value="Genomic_DNA"/>
</dbReference>
<name>A0A1W1VTM3_DESTI</name>
<dbReference type="OrthoDB" id="1652900at2"/>
<proteinExistence type="inferred from homology"/>
<dbReference type="InterPro" id="IPR034829">
    <property type="entry name" value="DnaD-like_sf"/>
</dbReference>
<sequence length="313" mass="37005">MGKQNFTSWFLENGIIGIPKNLIGLMEPLGLTFEDIGKISYILYCGCNQVKKEDSYAILAVNSLKNKGLINWYPDANKVDFSPMYDLISSKLGVESSFIEQEDPQLESRGKDLSYSELIKNTEKKLARFLSAKEKMDIQKVVQRYNWSNELVYEIFVFYQLNLRKNYAFLFFAQMVFGAKVEDKESLKRFIENLNYTSYKVSEIKKRLGQRNNPTEVEKECYLKWSNEWKFSHEMVLRAVEQTIYASDPSFKYIDSILENWYKEGIMNTDKLIESQKEREQQKQNKKYEKKNIKENQPKENQNVIRDLDYLVE</sequence>
<reference evidence="4 5" key="1">
    <citation type="submission" date="2017-04" db="EMBL/GenBank/DDBJ databases">
        <authorList>
            <person name="Afonso C.L."/>
            <person name="Miller P.J."/>
            <person name="Scott M.A."/>
            <person name="Spackman E."/>
            <person name="Goraichik I."/>
            <person name="Dimitrov K.M."/>
            <person name="Suarez D.L."/>
            <person name="Swayne D.E."/>
        </authorList>
    </citation>
    <scope>NUCLEOTIDE SEQUENCE [LARGE SCALE GENOMIC DNA]</scope>
    <source>
        <strain evidence="4 5">DSM 11270</strain>
    </source>
</reference>
<comment type="similarity">
    <text evidence="1">Belongs to the DnaB/DnaD family.</text>
</comment>
<protein>
    <submittedName>
        <fullName evidence="4">DnaD and phage-associated domain-containing protein</fullName>
    </submittedName>
</protein>
<keyword evidence="5" id="KW-1185">Reference proteome</keyword>
<accession>A0A1W1VTM3</accession>
<evidence type="ECO:0000256" key="2">
    <source>
        <dbReference type="SAM" id="MobiDB-lite"/>
    </source>
</evidence>
<dbReference type="Gene3D" id="1.10.10.630">
    <property type="entry name" value="DnaD domain-like"/>
    <property type="match status" value="1"/>
</dbReference>